<evidence type="ECO:0000313" key="3">
    <source>
        <dbReference type="Proteomes" id="UP000199397"/>
    </source>
</evidence>
<dbReference type="OrthoDB" id="9806398at2"/>
<feature type="transmembrane region" description="Helical" evidence="1">
    <location>
        <begin position="58"/>
        <end position="79"/>
    </location>
</feature>
<proteinExistence type="predicted"/>
<gene>
    <name evidence="2" type="ORF">SAMN05660964_03338</name>
</gene>
<organism evidence="2 3">
    <name type="scientific">Thiothrix caldifontis</name>
    <dbReference type="NCBI Taxonomy" id="525918"/>
    <lineage>
        <taxon>Bacteria</taxon>
        <taxon>Pseudomonadati</taxon>
        <taxon>Pseudomonadota</taxon>
        <taxon>Gammaproteobacteria</taxon>
        <taxon>Thiotrichales</taxon>
        <taxon>Thiotrichaceae</taxon>
        <taxon>Thiothrix</taxon>
    </lineage>
</organism>
<evidence type="ECO:0000313" key="2">
    <source>
        <dbReference type="EMBL" id="SEB06199.1"/>
    </source>
</evidence>
<keyword evidence="1" id="KW-0472">Membrane</keyword>
<evidence type="ECO:0000256" key="1">
    <source>
        <dbReference type="SAM" id="Phobius"/>
    </source>
</evidence>
<dbReference type="AlphaFoldDB" id="A0A1H4G9C9"/>
<reference evidence="2 3" key="1">
    <citation type="submission" date="2016-10" db="EMBL/GenBank/DDBJ databases">
        <authorList>
            <person name="de Groot N.N."/>
        </authorList>
    </citation>
    <scope>NUCLEOTIDE SEQUENCE [LARGE SCALE GENOMIC DNA]</scope>
    <source>
        <strain evidence="2 3">DSM 21228</strain>
    </source>
</reference>
<keyword evidence="3" id="KW-1185">Reference proteome</keyword>
<feature type="transmembrane region" description="Helical" evidence="1">
    <location>
        <begin position="91"/>
        <end position="111"/>
    </location>
</feature>
<protein>
    <submittedName>
        <fullName evidence="2">Uncharacterized protein</fullName>
    </submittedName>
</protein>
<dbReference type="EMBL" id="FNQP01000030">
    <property type="protein sequence ID" value="SEB06199.1"/>
    <property type="molecule type" value="Genomic_DNA"/>
</dbReference>
<dbReference type="RefSeq" id="WP_139282212.1">
    <property type="nucleotide sequence ID" value="NZ_FNQP01000030.1"/>
</dbReference>
<name>A0A1H4G9C9_9GAMM</name>
<sequence>MQRYRLLARVAFFALFVLAPPLDLFRFDLTVNHLFFLGEPWRLGFTVQSDGIDMVGSIFLRIFLPIFLVVGVGGWISLLPKVLSGWQTAKPWWSVSIAPVPSCAAIAMRLVNMPAPCA</sequence>
<dbReference type="Proteomes" id="UP000199397">
    <property type="component" value="Unassembled WGS sequence"/>
</dbReference>
<dbReference type="STRING" id="525918.SAMN05660964_03338"/>
<accession>A0A1H4G9C9</accession>
<keyword evidence="1" id="KW-0812">Transmembrane</keyword>
<keyword evidence="1" id="KW-1133">Transmembrane helix</keyword>